<keyword evidence="3" id="KW-1185">Reference proteome</keyword>
<evidence type="ECO:0000313" key="2">
    <source>
        <dbReference type="EMBL" id="GAC61587.1"/>
    </source>
</evidence>
<feature type="region of interest" description="Disordered" evidence="1">
    <location>
        <begin position="161"/>
        <end position="184"/>
    </location>
</feature>
<proteinExistence type="predicted"/>
<dbReference type="eggNOG" id="ENOG5032DC5">
    <property type="taxonomic scope" value="Bacteria"/>
</dbReference>
<dbReference type="AlphaFoldDB" id="L7LNA7"/>
<feature type="region of interest" description="Disordered" evidence="1">
    <location>
        <begin position="197"/>
        <end position="251"/>
    </location>
</feature>
<dbReference type="Proteomes" id="UP000035083">
    <property type="component" value="Unassembled WGS sequence"/>
</dbReference>
<accession>L7LNA7</accession>
<feature type="compositionally biased region" description="Polar residues" evidence="1">
    <location>
        <begin position="1"/>
        <end position="14"/>
    </location>
</feature>
<feature type="region of interest" description="Disordered" evidence="1">
    <location>
        <begin position="1"/>
        <end position="30"/>
    </location>
</feature>
<feature type="compositionally biased region" description="Basic and acidic residues" evidence="1">
    <location>
        <begin position="166"/>
        <end position="181"/>
    </location>
</feature>
<protein>
    <submittedName>
        <fullName evidence="2">Uncharacterized protein</fullName>
    </submittedName>
</protein>
<dbReference type="EMBL" id="BANU01000019">
    <property type="protein sequence ID" value="GAC61587.1"/>
    <property type="molecule type" value="Genomic_DNA"/>
</dbReference>
<gene>
    <name evidence="2" type="ORF">GSI01S_19_00510</name>
</gene>
<reference evidence="2 3" key="1">
    <citation type="submission" date="2012-12" db="EMBL/GenBank/DDBJ databases">
        <title>Whole genome shotgun sequence of Gordonia sihwensis NBRC 108236.</title>
        <authorList>
            <person name="Yoshida I."/>
            <person name="Hosoyama A."/>
            <person name="Tsuchikane K."/>
            <person name="Ando Y."/>
            <person name="Baba S."/>
            <person name="Ohji S."/>
            <person name="Hamada M."/>
            <person name="Tamura T."/>
            <person name="Yamazoe A."/>
            <person name="Yamazaki S."/>
            <person name="Fujita N."/>
        </authorList>
    </citation>
    <scope>NUCLEOTIDE SEQUENCE [LARGE SCALE GENOMIC DNA]</scope>
    <source>
        <strain evidence="2 3">NBRC 108236</strain>
    </source>
</reference>
<evidence type="ECO:0000313" key="3">
    <source>
        <dbReference type="Proteomes" id="UP000035083"/>
    </source>
</evidence>
<evidence type="ECO:0000256" key="1">
    <source>
        <dbReference type="SAM" id="MobiDB-lite"/>
    </source>
</evidence>
<organism evidence="2 3">
    <name type="scientific">Gordonia sihwensis NBRC 108236</name>
    <dbReference type="NCBI Taxonomy" id="1223544"/>
    <lineage>
        <taxon>Bacteria</taxon>
        <taxon>Bacillati</taxon>
        <taxon>Actinomycetota</taxon>
        <taxon>Actinomycetes</taxon>
        <taxon>Mycobacteriales</taxon>
        <taxon>Gordoniaceae</taxon>
        <taxon>Gordonia</taxon>
    </lineage>
</organism>
<name>L7LNA7_9ACTN</name>
<sequence length="251" mass="27282">MNENDLNTTDSTPEGTGRGHWETDPEDPDFEVWVVDPPRTTPEAAAKWDAMLEENDSARCVAHKKTGERCRRLAIKGATVCRVHGGASGHVRRAARARLENAADRMAKELLKIAVSDEAPDHVKLAAIKDALDRAGLSAKTAVEVSVDPKPFEGILEAVMSGGSRAESRARRGDTDEDRAPDAAPDWIDAELVEVQHHDDTPTITPRLTPRHHDEPRSVAGEGSANETGMLDLADALDQLHGHTPPRKGQR</sequence>
<comment type="caution">
    <text evidence="2">The sequence shown here is derived from an EMBL/GenBank/DDBJ whole genome shotgun (WGS) entry which is preliminary data.</text>
</comment>